<dbReference type="PANTHER" id="PTHR36180">
    <property type="entry name" value="DNA-BINDING PROTEIN-RELATED-RELATED"/>
    <property type="match status" value="1"/>
</dbReference>
<dbReference type="STRING" id="1071918.SAMN05421544_12122"/>
<dbReference type="OrthoDB" id="9812611at2"/>
<evidence type="ECO:0000313" key="3">
    <source>
        <dbReference type="Proteomes" id="UP000198517"/>
    </source>
</evidence>
<accession>A0A1G7FBI1</accession>
<dbReference type="InterPro" id="IPR013557">
    <property type="entry name" value="AntA/B_antirep"/>
</dbReference>
<dbReference type="AlphaFoldDB" id="A0A1G7FBI1"/>
<dbReference type="Proteomes" id="UP000198517">
    <property type="component" value="Unassembled WGS sequence"/>
</dbReference>
<proteinExistence type="predicted"/>
<dbReference type="RefSeq" id="WP_092737826.1">
    <property type="nucleotide sequence ID" value="NZ_FNAS01000021.1"/>
</dbReference>
<feature type="domain" description="AntA/AntB antirepressor" evidence="1">
    <location>
        <begin position="16"/>
        <end position="91"/>
    </location>
</feature>
<name>A0A1G7FBI1_9FLAO</name>
<protein>
    <submittedName>
        <fullName evidence="2">Phage anti-repressor protein</fullName>
    </submittedName>
</protein>
<dbReference type="PANTHER" id="PTHR36180:SF1">
    <property type="entry name" value="ANTA_ANTB ANTIREPRESSOR DOMAIN-CONTAINING PROTEIN"/>
    <property type="match status" value="1"/>
</dbReference>
<evidence type="ECO:0000313" key="2">
    <source>
        <dbReference type="EMBL" id="SDE73204.1"/>
    </source>
</evidence>
<reference evidence="2 3" key="1">
    <citation type="submission" date="2016-10" db="EMBL/GenBank/DDBJ databases">
        <authorList>
            <person name="de Groot N.N."/>
        </authorList>
    </citation>
    <scope>NUCLEOTIDE SEQUENCE [LARGE SCALE GENOMIC DNA]</scope>
    <source>
        <strain evidence="2 3">DSM 24015</strain>
    </source>
</reference>
<dbReference type="Pfam" id="PF08346">
    <property type="entry name" value="AntA"/>
    <property type="match status" value="1"/>
</dbReference>
<evidence type="ECO:0000259" key="1">
    <source>
        <dbReference type="Pfam" id="PF08346"/>
    </source>
</evidence>
<keyword evidence="3" id="KW-1185">Reference proteome</keyword>
<gene>
    <name evidence="2" type="ORF">SAMN05421544_12122</name>
</gene>
<dbReference type="EMBL" id="FNAS01000021">
    <property type="protein sequence ID" value="SDE73204.1"/>
    <property type="molecule type" value="Genomic_DNA"/>
</dbReference>
<sequence length="214" mass="25314">MSNLIKITEKQGNQLVDARLLYQELKVGGDFSFWIKRRIEKYDFQENRDYFIVKLDSPNFESQVSHGGLRHRTDYHITIGMAKELCLLQNNEIGKAYRKYLIEFEEKARKQLIAVPKPKTYNGIKCIHYTSWLIQNGYSLMSGQVRGRIRKYPEQFRKGKDGWYMSEAISEYFLNYKNAQQRVAQLPSVNPKWVPMFSKEELQEMIADKKNTSH</sequence>
<organism evidence="2 3">
    <name type="scientific">Riemerella columbipharyngis</name>
    <dbReference type="NCBI Taxonomy" id="1071918"/>
    <lineage>
        <taxon>Bacteria</taxon>
        <taxon>Pseudomonadati</taxon>
        <taxon>Bacteroidota</taxon>
        <taxon>Flavobacteriia</taxon>
        <taxon>Flavobacteriales</taxon>
        <taxon>Weeksellaceae</taxon>
        <taxon>Riemerella</taxon>
    </lineage>
</organism>